<feature type="domain" description="GFO/IDH/MocA-like oxidoreductase" evidence="6">
    <location>
        <begin position="132"/>
        <end position="247"/>
    </location>
</feature>
<name>A0A7W8SDC9_9CELL</name>
<dbReference type="Gene3D" id="3.40.50.720">
    <property type="entry name" value="NAD(P)-binding Rossmann-like Domain"/>
    <property type="match status" value="1"/>
</dbReference>
<dbReference type="InterPro" id="IPR036291">
    <property type="entry name" value="NAD(P)-bd_dom_sf"/>
</dbReference>
<dbReference type="Gene3D" id="3.30.360.10">
    <property type="entry name" value="Dihydrodipicolinate Reductase, domain 2"/>
    <property type="match status" value="1"/>
</dbReference>
<evidence type="ECO:0000256" key="4">
    <source>
        <dbReference type="SAM" id="MobiDB-lite"/>
    </source>
</evidence>
<evidence type="ECO:0000259" key="5">
    <source>
        <dbReference type="Pfam" id="PF01408"/>
    </source>
</evidence>
<keyword evidence="3" id="KW-0520">NAD</keyword>
<feature type="domain" description="Gfo/Idh/MocA-like oxidoreductase N-terminal" evidence="5">
    <location>
        <begin position="5"/>
        <end position="123"/>
    </location>
</feature>
<dbReference type="Proteomes" id="UP000564629">
    <property type="component" value="Unassembled WGS sequence"/>
</dbReference>
<evidence type="ECO:0000259" key="6">
    <source>
        <dbReference type="Pfam" id="PF22725"/>
    </source>
</evidence>
<evidence type="ECO:0000256" key="2">
    <source>
        <dbReference type="ARBA" id="ARBA00023002"/>
    </source>
</evidence>
<dbReference type="EMBL" id="JACHDN010000001">
    <property type="protein sequence ID" value="MBB5472990.1"/>
    <property type="molecule type" value="Genomic_DNA"/>
</dbReference>
<organism evidence="7 8">
    <name type="scientific">Cellulomonas hominis</name>
    <dbReference type="NCBI Taxonomy" id="156981"/>
    <lineage>
        <taxon>Bacteria</taxon>
        <taxon>Bacillati</taxon>
        <taxon>Actinomycetota</taxon>
        <taxon>Actinomycetes</taxon>
        <taxon>Micrococcales</taxon>
        <taxon>Cellulomonadaceae</taxon>
        <taxon>Cellulomonas</taxon>
    </lineage>
</organism>
<feature type="compositionally biased region" description="Low complexity" evidence="4">
    <location>
        <begin position="340"/>
        <end position="382"/>
    </location>
</feature>
<sequence>MATVRLGVLGAARILHDAVVAPAAQVPEVEVVAVAARDRERAAAMAEREGIARVLPDYDAVLSDPDVDAVYVPTPAALHGVWMRRAIAAGKHVLCEKPFTANAAEAEEVAALADGSGLVVMEAFHSQHHPLWARLRALLADGAVGQVREAEADFCVDIADRSDIRWQEPMGGGALMDLGVYPLRLLTHLLGTPEVRSAVAQDVDGVDAEMTVRLDLPNRVSGTLRASMVETARPRAWARITGTTGSLTIDQPYGPQHGGRVVVERDGGSVEEAADPTPSYVFMLRTFADAVLRGADPVSGTAQAVEAMRVVDAAYRAAGMRRGSRPRRPDERATYCGALSARSRTARTATPAASTAAPPSTAAGGSVTASTTHPAAPSTCSARGNRRCARSCVSAARFATR</sequence>
<keyword evidence="2" id="KW-0560">Oxidoreductase</keyword>
<accession>A0A7W8SDC9</accession>
<evidence type="ECO:0000256" key="1">
    <source>
        <dbReference type="ARBA" id="ARBA00010928"/>
    </source>
</evidence>
<dbReference type="PANTHER" id="PTHR22604">
    <property type="entry name" value="OXIDOREDUCTASES"/>
    <property type="match status" value="1"/>
</dbReference>
<dbReference type="SUPFAM" id="SSF55347">
    <property type="entry name" value="Glyceraldehyde-3-phosphate dehydrogenase-like, C-terminal domain"/>
    <property type="match status" value="1"/>
</dbReference>
<proteinExistence type="inferred from homology"/>
<dbReference type="GO" id="GO:0016491">
    <property type="term" value="F:oxidoreductase activity"/>
    <property type="evidence" value="ECO:0007669"/>
    <property type="project" value="UniProtKB-KW"/>
</dbReference>
<evidence type="ECO:0000313" key="8">
    <source>
        <dbReference type="Proteomes" id="UP000564629"/>
    </source>
</evidence>
<feature type="region of interest" description="Disordered" evidence="4">
    <location>
        <begin position="340"/>
        <end position="383"/>
    </location>
</feature>
<dbReference type="GO" id="GO:0000166">
    <property type="term" value="F:nucleotide binding"/>
    <property type="evidence" value="ECO:0007669"/>
    <property type="project" value="InterPro"/>
</dbReference>
<dbReference type="InterPro" id="IPR050984">
    <property type="entry name" value="Gfo/Idh/MocA_domain"/>
</dbReference>
<dbReference type="SUPFAM" id="SSF51735">
    <property type="entry name" value="NAD(P)-binding Rossmann-fold domains"/>
    <property type="match status" value="1"/>
</dbReference>
<reference evidence="7 8" key="1">
    <citation type="submission" date="2020-08" db="EMBL/GenBank/DDBJ databases">
        <title>Sequencing the genomes of 1000 actinobacteria strains.</title>
        <authorList>
            <person name="Klenk H.-P."/>
        </authorList>
    </citation>
    <scope>NUCLEOTIDE SEQUENCE [LARGE SCALE GENOMIC DNA]</scope>
    <source>
        <strain evidence="7 8">DSM 9581</strain>
    </source>
</reference>
<evidence type="ECO:0000313" key="7">
    <source>
        <dbReference type="EMBL" id="MBB5472990.1"/>
    </source>
</evidence>
<gene>
    <name evidence="7" type="ORF">HNR08_001726</name>
</gene>
<dbReference type="AlphaFoldDB" id="A0A7W8SDC9"/>
<dbReference type="PANTHER" id="PTHR22604:SF105">
    <property type="entry name" value="TRANS-1,2-DIHYDROBENZENE-1,2-DIOL DEHYDROGENASE"/>
    <property type="match status" value="1"/>
</dbReference>
<dbReference type="InterPro" id="IPR000683">
    <property type="entry name" value="Gfo/Idh/MocA-like_OxRdtase_N"/>
</dbReference>
<evidence type="ECO:0000256" key="3">
    <source>
        <dbReference type="ARBA" id="ARBA00023027"/>
    </source>
</evidence>
<dbReference type="Pfam" id="PF01408">
    <property type="entry name" value="GFO_IDH_MocA"/>
    <property type="match status" value="1"/>
</dbReference>
<comment type="caution">
    <text evidence="7">The sequence shown here is derived from an EMBL/GenBank/DDBJ whole genome shotgun (WGS) entry which is preliminary data.</text>
</comment>
<dbReference type="Pfam" id="PF22725">
    <property type="entry name" value="GFO_IDH_MocA_C3"/>
    <property type="match status" value="1"/>
</dbReference>
<dbReference type="InterPro" id="IPR055170">
    <property type="entry name" value="GFO_IDH_MocA-like_dom"/>
</dbReference>
<comment type="similarity">
    <text evidence="1">Belongs to the Gfo/Idh/MocA family.</text>
</comment>
<protein>
    <submittedName>
        <fullName evidence="7">Putative dehydrogenase</fullName>
    </submittedName>
</protein>